<keyword evidence="7" id="KW-0812">Transmembrane</keyword>
<keyword evidence="3" id="KW-0560">Oxidoreductase</keyword>
<keyword evidence="10" id="KW-1185">Reference proteome</keyword>
<evidence type="ECO:0000256" key="3">
    <source>
        <dbReference type="ARBA" id="ARBA00023002"/>
    </source>
</evidence>
<feature type="transmembrane region" description="Helical" evidence="7">
    <location>
        <begin position="18"/>
        <end position="36"/>
    </location>
</feature>
<dbReference type="Proteomes" id="UP000532311">
    <property type="component" value="Unassembled WGS sequence"/>
</dbReference>
<sequence>MALFNLVQDWTDRLPAHIFYLMIGLTLLTSIALLIAGNVGRKEKYNYPNPIPGILFFGNSFQVPSEGQGPWMTEIAKRTGEMYTMTFGGTPWLFLNSRKAVHELLEKKAAIYSSRQNLPMANDVISGKKRFLFMPYGSDWRRTRKEMHLILNNTKSNLFEPYQDMESRALLYHYLNHPENWWEANARYANSIIMGVIYGRRSDLGDEDMANLLSNLAKSTRVFKKLLDDLLERQRLGTQQPCFMTEFLERNTNGEFTEEESYWMAGTLIEAGSDTTRITLILILAAAVMYPDWVGRTQRQLDSVCGYKAERLPTFDDMAKLPLVKGVIKEGLRWKPSIVETGVPHALTKDDTFDGYRIAAGTVVTFNSWAISHLDYEEPERFYPERFLDDDLDVPTKGHVGFGAGRRVCVGNNVAWNNLLISVSRLLYCFDIEEVPGKPVDASRSFLIGYGDPPFMVTIKPRSEAHAQLIQRECAHALSLVNLQKTFLNALRQPRKIRCDLAFGGSPCLNCRLDEVQCEIRGRKPKRRKLETKQAQITIKTNTSSAITIPNDIWLQDGMFTTSNDSFLGDSQFSFSNPSPFCLDNEQIESTNARSEGDSAASKATDDRLAFISNPDLSGLPADDVGLLRQHGCLNVPPRHILDEFIREYFLHVHPMLPLMDESVFWEQYRQKTNKLSLFLIQAMLFASCSFVPESITKELGFECPRLAAARFYQRAKLLYVFDIEPSAVDLARGALLLTFLPISSGNDHPTPNSVWLTRAIKHAEDLGASHVRHINGPDTASLKRLWWCCIIRDRSISLGQRRCVQIPGGYPLPVEEDFSSEFNGSLVYTPHIKAQLFRIFRRLMEFCFTVIDLLQLMARHRSASRNLETVCVDDRAILSRCRDDLSAWFSVTGEEFLNLDHGGEQRHPSVIVYTNFIYIQYYTAKLLLHHQKLIFDVGLSDWAEFLPSTLVDEVRSATFRFIDHLSEPVRLGLARFLPISVAAFAAVPIAMHVFEARLGGHATENQRRLCILIEMLEAYQPRFEGIEPLGLLVRQTVSSVESGLTSQWKGCLRSWTDIIAYQPYQYLSCTSEMERVLCSSQSLQGCSMSSSSWSAMMEYCRPSKTAISPDVSDAVEGLESIHCLGSLDLVTETDESSTSPSDEQVFDLYSLDWDPFASMELEDRELDSSEDGVDLLDDILKDF</sequence>
<dbReference type="PANTHER" id="PTHR46300">
    <property type="entry name" value="P450, PUTATIVE (EUROFUNG)-RELATED-RELATED"/>
    <property type="match status" value="1"/>
</dbReference>
<evidence type="ECO:0000259" key="8">
    <source>
        <dbReference type="SMART" id="SM00906"/>
    </source>
</evidence>
<keyword evidence="6" id="KW-0349">Heme</keyword>
<evidence type="ECO:0000256" key="2">
    <source>
        <dbReference type="ARBA" id="ARBA00022723"/>
    </source>
</evidence>
<dbReference type="GO" id="GO:0008270">
    <property type="term" value="F:zinc ion binding"/>
    <property type="evidence" value="ECO:0007669"/>
    <property type="project" value="InterPro"/>
</dbReference>
<dbReference type="InterPro" id="IPR050364">
    <property type="entry name" value="Cytochrome_P450_fung"/>
</dbReference>
<dbReference type="GO" id="GO:0003677">
    <property type="term" value="F:DNA binding"/>
    <property type="evidence" value="ECO:0007669"/>
    <property type="project" value="InterPro"/>
</dbReference>
<comment type="cofactor">
    <cofactor evidence="6">
        <name>heme</name>
        <dbReference type="ChEBI" id="CHEBI:30413"/>
    </cofactor>
</comment>
<dbReference type="Gene3D" id="1.10.630.10">
    <property type="entry name" value="Cytochrome P450"/>
    <property type="match status" value="1"/>
</dbReference>
<dbReference type="Pfam" id="PF04082">
    <property type="entry name" value="Fungal_trans"/>
    <property type="match status" value="1"/>
</dbReference>
<dbReference type="Pfam" id="PF00067">
    <property type="entry name" value="p450"/>
    <property type="match status" value="2"/>
</dbReference>
<gene>
    <name evidence="9" type="ORF">FGLOB1_8658</name>
</gene>
<evidence type="ECO:0000256" key="5">
    <source>
        <dbReference type="ARBA" id="ARBA00023242"/>
    </source>
</evidence>
<feature type="domain" description="Xylanolytic transcriptional activator regulatory" evidence="8">
    <location>
        <begin position="753"/>
        <end position="818"/>
    </location>
</feature>
<keyword evidence="7" id="KW-0472">Membrane</keyword>
<evidence type="ECO:0000256" key="7">
    <source>
        <dbReference type="SAM" id="Phobius"/>
    </source>
</evidence>
<dbReference type="InterPro" id="IPR017972">
    <property type="entry name" value="Cyt_P450_CS"/>
</dbReference>
<comment type="caution">
    <text evidence="9">The sequence shown here is derived from an EMBL/GenBank/DDBJ whole genome shotgun (WGS) entry which is preliminary data.</text>
</comment>
<dbReference type="PANTHER" id="PTHR46300:SF12">
    <property type="entry name" value="P450, PUTATIVE (EUROFUNG)-RELATED"/>
    <property type="match status" value="1"/>
</dbReference>
<dbReference type="GO" id="GO:0020037">
    <property type="term" value="F:heme binding"/>
    <property type="evidence" value="ECO:0007669"/>
    <property type="project" value="InterPro"/>
</dbReference>
<organism evidence="9 10">
    <name type="scientific">Fusarium globosum</name>
    <dbReference type="NCBI Taxonomy" id="78864"/>
    <lineage>
        <taxon>Eukaryota</taxon>
        <taxon>Fungi</taxon>
        <taxon>Dikarya</taxon>
        <taxon>Ascomycota</taxon>
        <taxon>Pezizomycotina</taxon>
        <taxon>Sordariomycetes</taxon>
        <taxon>Hypocreomycetidae</taxon>
        <taxon>Hypocreales</taxon>
        <taxon>Nectriaceae</taxon>
        <taxon>Fusarium</taxon>
        <taxon>Fusarium fujikuroi species complex</taxon>
    </lineage>
</organism>
<comment type="similarity">
    <text evidence="1">Belongs to the cytochrome P450 family.</text>
</comment>
<dbReference type="InterPro" id="IPR001128">
    <property type="entry name" value="Cyt_P450"/>
</dbReference>
<evidence type="ECO:0000256" key="6">
    <source>
        <dbReference type="PIRSR" id="PIRSR602401-1"/>
    </source>
</evidence>
<name>A0A8H6D5L3_9HYPO</name>
<keyword evidence="2 6" id="KW-0479">Metal-binding</keyword>
<keyword evidence="7" id="KW-1133">Transmembrane helix</keyword>
<dbReference type="PROSITE" id="PS00086">
    <property type="entry name" value="CYTOCHROME_P450"/>
    <property type="match status" value="1"/>
</dbReference>
<reference evidence="9 10" key="1">
    <citation type="submission" date="2020-05" db="EMBL/GenBank/DDBJ databases">
        <title>Identification and distribution of gene clusters putatively required for synthesis of sphingolipid metabolism inhibitors in phylogenetically diverse species of the filamentous fungus Fusarium.</title>
        <authorList>
            <person name="Kim H.-S."/>
            <person name="Busman M."/>
            <person name="Brown D.W."/>
            <person name="Divon H."/>
            <person name="Uhlig S."/>
            <person name="Proctor R.H."/>
        </authorList>
    </citation>
    <scope>NUCLEOTIDE SEQUENCE [LARGE SCALE GENOMIC DNA]</scope>
    <source>
        <strain evidence="9 10">NRRL 26131</strain>
    </source>
</reference>
<keyword evidence="5" id="KW-0539">Nucleus</keyword>
<dbReference type="CDD" id="cd11065">
    <property type="entry name" value="CYP64-like"/>
    <property type="match status" value="1"/>
</dbReference>
<dbReference type="GO" id="GO:0006351">
    <property type="term" value="P:DNA-templated transcription"/>
    <property type="evidence" value="ECO:0007669"/>
    <property type="project" value="InterPro"/>
</dbReference>
<keyword evidence="4 6" id="KW-0408">Iron</keyword>
<evidence type="ECO:0000256" key="1">
    <source>
        <dbReference type="ARBA" id="ARBA00010617"/>
    </source>
</evidence>
<proteinExistence type="inferred from homology"/>
<dbReference type="InterPro" id="IPR036396">
    <property type="entry name" value="Cyt_P450_sf"/>
</dbReference>
<dbReference type="CDD" id="cd12148">
    <property type="entry name" value="fungal_TF_MHR"/>
    <property type="match status" value="1"/>
</dbReference>
<dbReference type="InterPro" id="IPR002401">
    <property type="entry name" value="Cyt_P450_E_grp-I"/>
</dbReference>
<feature type="binding site" description="axial binding residue" evidence="6">
    <location>
        <position position="409"/>
    </location>
    <ligand>
        <name>heme</name>
        <dbReference type="ChEBI" id="CHEBI:30413"/>
    </ligand>
    <ligandPart>
        <name>Fe</name>
        <dbReference type="ChEBI" id="CHEBI:18248"/>
    </ligandPart>
</feature>
<dbReference type="EMBL" id="JAAQPF010000375">
    <property type="protein sequence ID" value="KAF5704205.1"/>
    <property type="molecule type" value="Genomic_DNA"/>
</dbReference>
<dbReference type="GO" id="GO:0005506">
    <property type="term" value="F:iron ion binding"/>
    <property type="evidence" value="ECO:0007669"/>
    <property type="project" value="InterPro"/>
</dbReference>
<dbReference type="PRINTS" id="PR00463">
    <property type="entry name" value="EP450I"/>
</dbReference>
<accession>A0A8H6D5L3</accession>
<dbReference type="InterPro" id="IPR007219">
    <property type="entry name" value="XnlR_reg_dom"/>
</dbReference>
<evidence type="ECO:0000256" key="4">
    <source>
        <dbReference type="ARBA" id="ARBA00023004"/>
    </source>
</evidence>
<dbReference type="GO" id="GO:0016705">
    <property type="term" value="F:oxidoreductase activity, acting on paired donors, with incorporation or reduction of molecular oxygen"/>
    <property type="evidence" value="ECO:0007669"/>
    <property type="project" value="InterPro"/>
</dbReference>
<evidence type="ECO:0000313" key="9">
    <source>
        <dbReference type="EMBL" id="KAF5704205.1"/>
    </source>
</evidence>
<dbReference type="GO" id="GO:0004497">
    <property type="term" value="F:monooxygenase activity"/>
    <property type="evidence" value="ECO:0007669"/>
    <property type="project" value="InterPro"/>
</dbReference>
<protein>
    <recommendedName>
        <fullName evidence="8">Xylanolytic transcriptional activator regulatory domain-containing protein</fullName>
    </recommendedName>
</protein>
<dbReference type="SMART" id="SM00906">
    <property type="entry name" value="Fungal_trans"/>
    <property type="match status" value="1"/>
</dbReference>
<dbReference type="SUPFAM" id="SSF48264">
    <property type="entry name" value="Cytochrome P450"/>
    <property type="match status" value="1"/>
</dbReference>
<evidence type="ECO:0000313" key="10">
    <source>
        <dbReference type="Proteomes" id="UP000532311"/>
    </source>
</evidence>
<dbReference type="AlphaFoldDB" id="A0A8H6D5L3"/>